<dbReference type="EMBL" id="KK583198">
    <property type="protein sequence ID" value="KDO31392.1"/>
    <property type="molecule type" value="Genomic_DNA"/>
</dbReference>
<keyword evidence="2 3" id="KW-0694">RNA-binding</keyword>
<dbReference type="KEGG" id="spar:SPRG_04009"/>
<dbReference type="InterPro" id="IPR000504">
    <property type="entry name" value="RRM_dom"/>
</dbReference>
<dbReference type="PANTHER" id="PTHR23236">
    <property type="entry name" value="EUKARYOTIC TRANSLATION INITIATION FACTOR 4B/4H"/>
    <property type="match status" value="1"/>
</dbReference>
<keyword evidence="1" id="KW-0677">Repeat</keyword>
<dbReference type="InterPro" id="IPR012677">
    <property type="entry name" value="Nucleotide-bd_a/b_plait_sf"/>
</dbReference>
<dbReference type="OrthoDB" id="439808at2759"/>
<reference evidence="5 6" key="1">
    <citation type="journal article" date="2013" name="PLoS Genet.">
        <title>Distinctive expansion of potential virulence genes in the genome of the oomycete fish pathogen Saprolegnia parasitica.</title>
        <authorList>
            <person name="Jiang R.H."/>
            <person name="de Bruijn I."/>
            <person name="Haas B.J."/>
            <person name="Belmonte R."/>
            <person name="Lobach L."/>
            <person name="Christie J."/>
            <person name="van den Ackerveken G."/>
            <person name="Bottin A."/>
            <person name="Bulone V."/>
            <person name="Diaz-Moreno S.M."/>
            <person name="Dumas B."/>
            <person name="Fan L."/>
            <person name="Gaulin E."/>
            <person name="Govers F."/>
            <person name="Grenville-Briggs L.J."/>
            <person name="Horner N.R."/>
            <person name="Levin J.Z."/>
            <person name="Mammella M."/>
            <person name="Meijer H.J."/>
            <person name="Morris P."/>
            <person name="Nusbaum C."/>
            <person name="Oome S."/>
            <person name="Phillips A.J."/>
            <person name="van Rooyen D."/>
            <person name="Rzeszutek E."/>
            <person name="Saraiva M."/>
            <person name="Secombes C.J."/>
            <person name="Seidl M.F."/>
            <person name="Snel B."/>
            <person name="Stassen J.H."/>
            <person name="Sykes S."/>
            <person name="Tripathy S."/>
            <person name="van den Berg H."/>
            <person name="Vega-Arreguin J.C."/>
            <person name="Wawra S."/>
            <person name="Young S.K."/>
            <person name="Zeng Q."/>
            <person name="Dieguez-Uribeondo J."/>
            <person name="Russ C."/>
            <person name="Tyler B.M."/>
            <person name="van West P."/>
        </authorList>
    </citation>
    <scope>NUCLEOTIDE SEQUENCE [LARGE SCALE GENOMIC DNA]</scope>
    <source>
        <strain evidence="5 6">CBS 223.65</strain>
    </source>
</reference>
<dbReference type="GeneID" id="24126482"/>
<evidence type="ECO:0000313" key="5">
    <source>
        <dbReference type="EMBL" id="KDO31392.1"/>
    </source>
</evidence>
<dbReference type="STRING" id="695850.A0A067CX63"/>
<evidence type="ECO:0000256" key="1">
    <source>
        <dbReference type="ARBA" id="ARBA00022737"/>
    </source>
</evidence>
<accession>A0A067CX63</accession>
<keyword evidence="6" id="KW-1185">Reference proteome</keyword>
<evidence type="ECO:0000256" key="3">
    <source>
        <dbReference type="PROSITE-ProRule" id="PRU00176"/>
    </source>
</evidence>
<dbReference type="PANTHER" id="PTHR23236:SF119">
    <property type="entry name" value="NUCLEAR RNA-BINDING PROTEIN SART-3"/>
    <property type="match status" value="1"/>
</dbReference>
<dbReference type="GO" id="GO:0003723">
    <property type="term" value="F:RNA binding"/>
    <property type="evidence" value="ECO:0007669"/>
    <property type="project" value="UniProtKB-UniRule"/>
</dbReference>
<dbReference type="PROSITE" id="PS50102">
    <property type="entry name" value="RRM"/>
    <property type="match status" value="3"/>
</dbReference>
<feature type="domain" description="RRM" evidence="4">
    <location>
        <begin position="238"/>
        <end position="311"/>
    </location>
</feature>
<organism evidence="5 6">
    <name type="scientific">Saprolegnia parasitica (strain CBS 223.65)</name>
    <dbReference type="NCBI Taxonomy" id="695850"/>
    <lineage>
        <taxon>Eukaryota</taxon>
        <taxon>Sar</taxon>
        <taxon>Stramenopiles</taxon>
        <taxon>Oomycota</taxon>
        <taxon>Saprolegniomycetes</taxon>
        <taxon>Saprolegniales</taxon>
        <taxon>Saprolegniaceae</taxon>
        <taxon>Saprolegnia</taxon>
    </lineage>
</organism>
<evidence type="ECO:0000256" key="2">
    <source>
        <dbReference type="ARBA" id="ARBA00022884"/>
    </source>
</evidence>
<evidence type="ECO:0000259" key="4">
    <source>
        <dbReference type="PROSITE" id="PS50102"/>
    </source>
</evidence>
<dbReference type="RefSeq" id="XP_012197989.1">
    <property type="nucleotide sequence ID" value="XM_012342599.1"/>
</dbReference>
<sequence>MLVRNLGACVARIGALKVASMRLPTTAACLQMRKLPAMAMALPLRAFSTDAPAANMGNPRVWVGGLPYATSKEDLASLFAEFGTIEAIDMTSHLDGRPKGTCIITFASGAEAHAALAMDGKVCGTRWMRVRLSEERAVTPSPKPENCLKVFFANVPFKTTEDDIHDLFEHCGPIAKIVLMRDPANGRSKGYGFIDFEKTESTDEAVKLAHKYVQGRLMNVNYAPFSTPARKEPARQISTVFIANLPTDVDEETLRAMFEHCGDIRTVRMPANGTKSFAHITFASVDDAAEALKLSGSEFDGRRLHVSMAINKARPIKP</sequence>
<dbReference type="Pfam" id="PF00076">
    <property type="entry name" value="RRM_1"/>
    <property type="match status" value="3"/>
</dbReference>
<name>A0A067CX63_SAPPC</name>
<proteinExistence type="predicted"/>
<dbReference type="VEuPathDB" id="FungiDB:SPRG_04009"/>
<dbReference type="SMART" id="SM00360">
    <property type="entry name" value="RRM"/>
    <property type="match status" value="3"/>
</dbReference>
<gene>
    <name evidence="5" type="ORF">SPRG_04009</name>
</gene>
<dbReference type="SUPFAM" id="SSF54928">
    <property type="entry name" value="RNA-binding domain, RBD"/>
    <property type="match status" value="3"/>
</dbReference>
<dbReference type="OMA" id="TCIITFA"/>
<dbReference type="InterPro" id="IPR035979">
    <property type="entry name" value="RBD_domain_sf"/>
</dbReference>
<evidence type="ECO:0000313" key="6">
    <source>
        <dbReference type="Proteomes" id="UP000030745"/>
    </source>
</evidence>
<dbReference type="Gene3D" id="3.30.70.330">
    <property type="match status" value="3"/>
</dbReference>
<feature type="domain" description="RRM" evidence="4">
    <location>
        <begin position="59"/>
        <end position="135"/>
    </location>
</feature>
<dbReference type="AlphaFoldDB" id="A0A067CX63"/>
<feature type="domain" description="RRM" evidence="4">
    <location>
        <begin position="148"/>
        <end position="225"/>
    </location>
</feature>
<dbReference type="Proteomes" id="UP000030745">
    <property type="component" value="Unassembled WGS sequence"/>
</dbReference>
<protein>
    <recommendedName>
        <fullName evidence="4">RRM domain-containing protein</fullName>
    </recommendedName>
</protein>
<dbReference type="CDD" id="cd00590">
    <property type="entry name" value="RRM_SF"/>
    <property type="match status" value="3"/>
</dbReference>